<organism evidence="3 4">
    <name type="scientific">[Clostridium] polysaccharolyticum</name>
    <dbReference type="NCBI Taxonomy" id="29364"/>
    <lineage>
        <taxon>Bacteria</taxon>
        <taxon>Bacillati</taxon>
        <taxon>Bacillota</taxon>
        <taxon>Clostridia</taxon>
        <taxon>Lachnospirales</taxon>
        <taxon>Lachnospiraceae</taxon>
    </lineage>
</organism>
<dbReference type="Pfam" id="PF06032">
    <property type="entry name" value="S-Me-THD_N"/>
    <property type="match status" value="1"/>
</dbReference>
<dbReference type="EMBL" id="FOHN01000014">
    <property type="protein sequence ID" value="SET30165.1"/>
    <property type="molecule type" value="Genomic_DNA"/>
</dbReference>
<dbReference type="AlphaFoldDB" id="A0A1I0DDS6"/>
<feature type="domain" description="S-Me-THD N-terminal" evidence="1">
    <location>
        <begin position="9"/>
        <end position="170"/>
    </location>
</feature>
<reference evidence="3 4" key="1">
    <citation type="submission" date="2016-10" db="EMBL/GenBank/DDBJ databases">
        <authorList>
            <person name="de Groot N.N."/>
        </authorList>
    </citation>
    <scope>NUCLEOTIDE SEQUENCE [LARGE SCALE GENOMIC DNA]</scope>
    <source>
        <strain evidence="3 4">DSM 1801</strain>
    </source>
</reference>
<dbReference type="InterPro" id="IPR024071">
    <property type="entry name" value="S-Me-THD_C_sf"/>
</dbReference>
<accession>A0A1I0DDS6</accession>
<dbReference type="Proteomes" id="UP000199800">
    <property type="component" value="Unassembled WGS sequence"/>
</dbReference>
<dbReference type="InterPro" id="IPR010318">
    <property type="entry name" value="S-Me-THD_N"/>
</dbReference>
<dbReference type="Pfam" id="PF20906">
    <property type="entry name" value="S-Me-THD_C"/>
    <property type="match status" value="1"/>
</dbReference>
<proteinExistence type="predicted"/>
<gene>
    <name evidence="3" type="ORF">SAMN04487772_1149</name>
</gene>
<evidence type="ECO:0000259" key="2">
    <source>
        <dbReference type="Pfam" id="PF20906"/>
    </source>
</evidence>
<dbReference type="InterPro" id="IPR027479">
    <property type="entry name" value="S-Me-THD_N_sf"/>
</dbReference>
<dbReference type="OrthoDB" id="2085014at2"/>
<sequence>MKEFNYDQICEMLIGSTFLAGGAGGSLEAGLKLFENLKEETLKLYEIGDLEDTPETSAEYASILAVMGSPSELEEHDFASILSNTILQMRKRCTACSTYKKITHVIPFAYGGVSTAIPAYLALTNDEFKLADADGSGRAVPSLDTALVSLNGAPITPFVMANETNDSMCIDLANDTDAAQCQIVSHSLRTTSPLFTSVNGAAGWPIKSSELKTYANPNSLTYAQKLGACISQYIKAKGEKTNTSVFDYLNAHMEDFKGCALGDNTKGSFTTLAKAGKRKLQNGKEFGVIQIYTKCPDDNIQWEIRFINESMVIFQNSKSALDAPVITAPSVITIFDETDNIPLTNDYILAHIEELKDHKVTLGVMPAPAKWWENREVKDMTEIWRKSYDEIDYRGFCLRYDNIEGRL</sequence>
<keyword evidence="4" id="KW-1185">Reference proteome</keyword>
<dbReference type="RefSeq" id="WP_092478081.1">
    <property type="nucleotide sequence ID" value="NZ_FOHN01000014.1"/>
</dbReference>
<protein>
    <submittedName>
        <fullName evidence="3">DUF917 family protein</fullName>
    </submittedName>
</protein>
<evidence type="ECO:0000313" key="3">
    <source>
        <dbReference type="EMBL" id="SET30165.1"/>
    </source>
</evidence>
<evidence type="ECO:0000313" key="4">
    <source>
        <dbReference type="Proteomes" id="UP000199800"/>
    </source>
</evidence>
<dbReference type="InterPro" id="IPR048350">
    <property type="entry name" value="S-Me-THD-like_C"/>
</dbReference>
<evidence type="ECO:0000259" key="1">
    <source>
        <dbReference type="Pfam" id="PF06032"/>
    </source>
</evidence>
<dbReference type="Gene3D" id="2.40.390.10">
    <property type="entry name" value="CV3147-like"/>
    <property type="match status" value="1"/>
</dbReference>
<dbReference type="SUPFAM" id="SSF160991">
    <property type="entry name" value="CV3147-like"/>
    <property type="match status" value="1"/>
</dbReference>
<feature type="domain" description="S-Me-THD-like C-terminal" evidence="2">
    <location>
        <begin position="186"/>
        <end position="375"/>
    </location>
</feature>
<dbReference type="Gene3D" id="3.40.1610.10">
    <property type="entry name" value="CV3147-like domain"/>
    <property type="match status" value="1"/>
</dbReference>
<name>A0A1I0DDS6_9FIRM</name>